<dbReference type="Pfam" id="PF10103">
    <property type="entry name" value="Zincin_2"/>
    <property type="match status" value="1"/>
</dbReference>
<evidence type="ECO:0000313" key="2">
    <source>
        <dbReference type="EMBL" id="GAA4396454.1"/>
    </source>
</evidence>
<dbReference type="Gene3D" id="1.20.150.30">
    <property type="entry name" value="Zincin-like metallopeptidase, N-terminal domain"/>
    <property type="match status" value="1"/>
</dbReference>
<protein>
    <submittedName>
        <fullName evidence="2">Zinc-dependent metalloprotease</fullName>
    </submittedName>
</protein>
<dbReference type="PANTHER" id="PTHR39420">
    <property type="match status" value="1"/>
</dbReference>
<dbReference type="NCBIfam" id="TIGR03624">
    <property type="entry name" value="putative hydrolase"/>
    <property type="match status" value="1"/>
</dbReference>
<comment type="caution">
    <text evidence="2">The sequence shown here is derived from an EMBL/GenBank/DDBJ whole genome shotgun (WGS) entry which is preliminary data.</text>
</comment>
<dbReference type="InterPro" id="IPR018766">
    <property type="entry name" value="Zinicin_2"/>
</dbReference>
<keyword evidence="2" id="KW-0482">Metalloprotease</keyword>
<accession>A0ABP8JUU2</accession>
<dbReference type="GO" id="GO:0008237">
    <property type="term" value="F:metallopeptidase activity"/>
    <property type="evidence" value="ECO:0007669"/>
    <property type="project" value="UniProtKB-KW"/>
</dbReference>
<feature type="region of interest" description="Disordered" evidence="1">
    <location>
        <begin position="487"/>
        <end position="511"/>
    </location>
</feature>
<dbReference type="InterPro" id="IPR042271">
    <property type="entry name" value="Zinicin_2_N"/>
</dbReference>
<keyword evidence="2" id="KW-0645">Protease</keyword>
<dbReference type="EMBL" id="BAABFX010000026">
    <property type="protein sequence ID" value="GAA4396454.1"/>
    <property type="molecule type" value="Genomic_DNA"/>
</dbReference>
<organism evidence="2 3">
    <name type="scientific">Ornithinibacter aureus</name>
    <dbReference type="NCBI Taxonomy" id="622664"/>
    <lineage>
        <taxon>Bacteria</taxon>
        <taxon>Bacillati</taxon>
        <taxon>Actinomycetota</taxon>
        <taxon>Actinomycetes</taxon>
        <taxon>Micrococcales</taxon>
        <taxon>Intrasporangiaceae</taxon>
        <taxon>Ornithinibacter</taxon>
    </lineage>
</organism>
<evidence type="ECO:0000256" key="1">
    <source>
        <dbReference type="SAM" id="MobiDB-lite"/>
    </source>
</evidence>
<keyword evidence="3" id="KW-1185">Reference proteome</keyword>
<dbReference type="SUPFAM" id="SSF55486">
    <property type="entry name" value="Metalloproteases ('zincins'), catalytic domain"/>
    <property type="match status" value="1"/>
</dbReference>
<reference evidence="3" key="1">
    <citation type="journal article" date="2019" name="Int. J. Syst. Evol. Microbiol.">
        <title>The Global Catalogue of Microorganisms (GCM) 10K type strain sequencing project: providing services to taxonomists for standard genome sequencing and annotation.</title>
        <authorList>
            <consortium name="The Broad Institute Genomics Platform"/>
            <consortium name="The Broad Institute Genome Sequencing Center for Infectious Disease"/>
            <person name="Wu L."/>
            <person name="Ma J."/>
        </authorList>
    </citation>
    <scope>NUCLEOTIDE SEQUENCE [LARGE SCALE GENOMIC DNA]</scope>
    <source>
        <strain evidence="3">JCM 17738</strain>
    </source>
</reference>
<keyword evidence="2" id="KW-0378">Hydrolase</keyword>
<evidence type="ECO:0000313" key="3">
    <source>
        <dbReference type="Proteomes" id="UP001500390"/>
    </source>
</evidence>
<dbReference type="Proteomes" id="UP001500390">
    <property type="component" value="Unassembled WGS sequence"/>
</dbReference>
<proteinExistence type="predicted"/>
<name>A0ABP8JUU2_9MICO</name>
<sequence length="526" mass="55740">MPDGIEHLVDGQRLVAQGDEGDRVRVDRQWCSSAAVTGGNHLGRIVVGLSRDDILSPECQEPRVNDPADDASALPPEIEKLLRDLTGGAPLDPQLTSMMQGMGLDKVDPQMLAMVMGQVQAMFSAPESEHAVNATLATDIARKTVSAQGDTIATSTDQREAADAVQVAGLWLDAVTDLTTPGLHGVAWSAAEWVESTMPVWTDLVEPIAAGVTEAVTTALGSQLEQLGTLENLGDASIPGLPGGIPAGMLDQAGPMLRRMHGSMFSMQLGQGTGTLAGEVLTGCEVSLPLVPAPTVALMPSALRTFAQGLEVDEPQARLYLAVREVARVRLFGAVPWLGPALLAAVRDYAADISIDTNAIEEAVRSIDPSNPEAVQQALQGRMFAPQPSPAQQAALTRLETWLALVEGWVDVVTDRATREHLPQADALGEAVRRRRATSGPAEKAFEALVGLELRPRRLRDAANLFSALEDSGDATTRDAAWRHPDLAPSAADLDDPLGYVERTSTPTTDDMDAALDALLRGEDPA</sequence>
<gene>
    <name evidence="2" type="ORF">GCM10023153_19460</name>
</gene>
<dbReference type="PANTHER" id="PTHR39420:SF2">
    <property type="entry name" value="HYDROLASE"/>
    <property type="match status" value="1"/>
</dbReference>